<reference evidence="1" key="1">
    <citation type="submission" date="2024-09" db="EMBL/GenBank/DDBJ databases">
        <title>Black Yeasts Isolated from many extreme environments.</title>
        <authorList>
            <person name="Coleine C."/>
            <person name="Stajich J.E."/>
            <person name="Selbmann L."/>
        </authorList>
    </citation>
    <scope>NUCLEOTIDE SEQUENCE</scope>
    <source>
        <strain evidence="1">CCFEE 5737</strain>
    </source>
</reference>
<name>A0ACC3D3L5_9PEZI</name>
<feature type="non-terminal residue" evidence="1">
    <location>
        <position position="268"/>
    </location>
</feature>
<organism evidence="1 2">
    <name type="scientific">Coniosporium uncinatum</name>
    <dbReference type="NCBI Taxonomy" id="93489"/>
    <lineage>
        <taxon>Eukaryota</taxon>
        <taxon>Fungi</taxon>
        <taxon>Dikarya</taxon>
        <taxon>Ascomycota</taxon>
        <taxon>Pezizomycotina</taxon>
        <taxon>Dothideomycetes</taxon>
        <taxon>Dothideomycetes incertae sedis</taxon>
        <taxon>Coniosporium</taxon>
    </lineage>
</organism>
<evidence type="ECO:0000313" key="1">
    <source>
        <dbReference type="EMBL" id="KAK3061193.1"/>
    </source>
</evidence>
<evidence type="ECO:0000313" key="2">
    <source>
        <dbReference type="Proteomes" id="UP001186974"/>
    </source>
</evidence>
<proteinExistence type="predicted"/>
<dbReference type="Proteomes" id="UP001186974">
    <property type="component" value="Unassembled WGS sequence"/>
</dbReference>
<protein>
    <submittedName>
        <fullName evidence="1">Uncharacterized protein</fullName>
    </submittedName>
</protein>
<comment type="caution">
    <text evidence="1">The sequence shown here is derived from an EMBL/GenBank/DDBJ whole genome shotgun (WGS) entry which is preliminary data.</text>
</comment>
<dbReference type="EMBL" id="JAWDJW010008005">
    <property type="protein sequence ID" value="KAK3061193.1"/>
    <property type="molecule type" value="Genomic_DNA"/>
</dbReference>
<sequence length="268" mass="29663">MSLQSGFVALNIEYDNVSDEDIDNTKEIQIEEALKLYQTALKYHSEGPQAYGATIDAYNKLLNSEIFSYPEARSEHERAEQYDGPEYEDFWHDGLDAGPSQLVLPTEGTPSTLPQLVHLAYKNHGQFLMELLQHQIKDRLANLTEQQVSVTAKEVADASKIPLGCFSEALDKDEDDVDLWSRSAAVAGFAGSGRIARFCLEAVLDGDEEALKGSAPFAGLEEGLAVQQLRDLVLTIKDDLALITAPLAKPIKKKLADALRRRLMPYPL</sequence>
<keyword evidence="2" id="KW-1185">Reference proteome</keyword>
<gene>
    <name evidence="1" type="ORF">LTS18_006814</name>
</gene>
<accession>A0ACC3D3L5</accession>